<organism evidence="1 2">
    <name type="scientific">Blomia tropicalis</name>
    <name type="common">Mite</name>
    <dbReference type="NCBI Taxonomy" id="40697"/>
    <lineage>
        <taxon>Eukaryota</taxon>
        <taxon>Metazoa</taxon>
        <taxon>Ecdysozoa</taxon>
        <taxon>Arthropoda</taxon>
        <taxon>Chelicerata</taxon>
        <taxon>Arachnida</taxon>
        <taxon>Acari</taxon>
        <taxon>Acariformes</taxon>
        <taxon>Sarcoptiformes</taxon>
        <taxon>Astigmata</taxon>
        <taxon>Glycyphagoidea</taxon>
        <taxon>Echimyopodidae</taxon>
        <taxon>Blomia</taxon>
    </lineage>
</organism>
<comment type="caution">
    <text evidence="1">The sequence shown here is derived from an EMBL/GenBank/DDBJ whole genome shotgun (WGS) entry which is preliminary data.</text>
</comment>
<dbReference type="EMBL" id="JAPWDV010000002">
    <property type="protein sequence ID" value="KAJ6219926.1"/>
    <property type="molecule type" value="Genomic_DNA"/>
</dbReference>
<evidence type="ECO:0000313" key="1">
    <source>
        <dbReference type="EMBL" id="KAJ6219926.1"/>
    </source>
</evidence>
<sequence>MPNLVSGLTSIPAWYPGKLIPGVNIYPETYSRYPDFFASVQPLSSGSTGTYQCAVKAEFIPTYPTVQSIYISNPWNTNSSLEDILPSASAVFSWSLAESSSIAQSSRATAFIGQCVVNVSPNIDRYVVTYMIGRVQLGEFIVIREHPTSMPYTNLRWRTVNIQPGLNVFPRYESSTYPNFYALIQVQTTSTTSTINTLNLGNRMQCSVTVELPRGGRAIFYSDPWSLRPPTFSNGNPLSSSFQSSFTPEGKAYKVSIQFSNSRTSPVFNVVGQFSVDAKGKVTFTRYSEYYFKLIGDDKAKFPQFNVSINATNPIAAGLYKCSFILAESNANSIDSDQWAAKYDYKSPSTPILPKVEVTKNVKQVDKSDDAMIECTVNITPENHIYEFKIDYIIGNIVFGAYKINRTLNNNIHHSKKLTLCF</sequence>
<reference evidence="1" key="1">
    <citation type="submission" date="2022-12" db="EMBL/GenBank/DDBJ databases">
        <title>Genome assemblies of Blomia tropicalis.</title>
        <authorList>
            <person name="Cui Y."/>
        </authorList>
    </citation>
    <scope>NUCLEOTIDE SEQUENCE</scope>
    <source>
        <tissue evidence="1">Adult mites</tissue>
    </source>
</reference>
<dbReference type="Proteomes" id="UP001142055">
    <property type="component" value="Chromosome 2"/>
</dbReference>
<proteinExistence type="predicted"/>
<gene>
    <name evidence="1" type="ORF">RDWZM_005738</name>
</gene>
<accession>A0A9Q0RNQ0</accession>
<evidence type="ECO:0000313" key="2">
    <source>
        <dbReference type="Proteomes" id="UP001142055"/>
    </source>
</evidence>
<protein>
    <submittedName>
        <fullName evidence="1">Uncharacterized protein</fullName>
    </submittedName>
</protein>
<name>A0A9Q0RNQ0_BLOTA</name>
<keyword evidence="2" id="KW-1185">Reference proteome</keyword>
<dbReference type="AlphaFoldDB" id="A0A9Q0RNQ0"/>